<organism evidence="9 10">
    <name type="scientific">Castellaniella hirudinis</name>
    <dbReference type="NCBI Taxonomy" id="1144617"/>
    <lineage>
        <taxon>Bacteria</taxon>
        <taxon>Pseudomonadati</taxon>
        <taxon>Pseudomonadota</taxon>
        <taxon>Betaproteobacteria</taxon>
        <taxon>Burkholderiales</taxon>
        <taxon>Alcaligenaceae</taxon>
        <taxon>Castellaniella</taxon>
    </lineage>
</organism>
<feature type="domain" description="ABC3 transporter permease C-terminal" evidence="8">
    <location>
        <begin position="276"/>
        <end position="396"/>
    </location>
</feature>
<accession>A0ABV8RY31</accession>
<feature type="transmembrane region" description="Helical" evidence="7">
    <location>
        <begin position="269"/>
        <end position="295"/>
    </location>
</feature>
<comment type="similarity">
    <text evidence="2">Belongs to the ABC-4 integral membrane protein family. LolC/E subfamily.</text>
</comment>
<keyword evidence="4 7" id="KW-0812">Transmembrane</keyword>
<comment type="caution">
    <text evidence="9">The sequence shown here is derived from an EMBL/GenBank/DDBJ whole genome shotgun (WGS) entry which is preliminary data.</text>
</comment>
<keyword evidence="6 7" id="KW-0472">Membrane</keyword>
<evidence type="ECO:0000256" key="5">
    <source>
        <dbReference type="ARBA" id="ARBA00022989"/>
    </source>
</evidence>
<evidence type="ECO:0000256" key="6">
    <source>
        <dbReference type="ARBA" id="ARBA00023136"/>
    </source>
</evidence>
<feature type="transmembrane region" description="Helical" evidence="7">
    <location>
        <begin position="21"/>
        <end position="42"/>
    </location>
</feature>
<keyword evidence="3" id="KW-1003">Cell membrane</keyword>
<dbReference type="Pfam" id="PF02687">
    <property type="entry name" value="FtsX"/>
    <property type="match status" value="1"/>
</dbReference>
<evidence type="ECO:0000256" key="3">
    <source>
        <dbReference type="ARBA" id="ARBA00022475"/>
    </source>
</evidence>
<reference evidence="10" key="1">
    <citation type="journal article" date="2019" name="Int. J. Syst. Evol. Microbiol.">
        <title>The Global Catalogue of Microorganisms (GCM) 10K type strain sequencing project: providing services to taxonomists for standard genome sequencing and annotation.</title>
        <authorList>
            <consortium name="The Broad Institute Genomics Platform"/>
            <consortium name="The Broad Institute Genome Sequencing Center for Infectious Disease"/>
            <person name="Wu L."/>
            <person name="Ma J."/>
        </authorList>
    </citation>
    <scope>NUCLEOTIDE SEQUENCE [LARGE SCALE GENOMIC DNA]</scope>
    <source>
        <strain evidence="10">CGMCC 1.19029</strain>
    </source>
</reference>
<feature type="transmembrane region" description="Helical" evidence="7">
    <location>
        <begin position="369"/>
        <end position="392"/>
    </location>
</feature>
<dbReference type="Proteomes" id="UP001595756">
    <property type="component" value="Unassembled WGS sequence"/>
</dbReference>
<evidence type="ECO:0000256" key="1">
    <source>
        <dbReference type="ARBA" id="ARBA00004651"/>
    </source>
</evidence>
<dbReference type="PANTHER" id="PTHR30489:SF0">
    <property type="entry name" value="LIPOPROTEIN-RELEASING SYSTEM TRANSMEMBRANE PROTEIN LOLE"/>
    <property type="match status" value="1"/>
</dbReference>
<dbReference type="PANTHER" id="PTHR30489">
    <property type="entry name" value="LIPOPROTEIN-RELEASING SYSTEM TRANSMEMBRANE PROTEIN LOLE"/>
    <property type="match status" value="1"/>
</dbReference>
<proteinExistence type="inferred from homology"/>
<comment type="subcellular location">
    <subcellularLocation>
        <location evidence="1">Cell membrane</location>
        <topology evidence="1">Multi-pass membrane protein</topology>
    </subcellularLocation>
</comment>
<feature type="transmembrane region" description="Helical" evidence="7">
    <location>
        <begin position="316"/>
        <end position="342"/>
    </location>
</feature>
<protein>
    <submittedName>
        <fullName evidence="9">ABC transporter permease</fullName>
    </submittedName>
</protein>
<gene>
    <name evidence="9" type="ORF">ACFO0J_06355</name>
</gene>
<keyword evidence="5 7" id="KW-1133">Transmembrane helix</keyword>
<evidence type="ECO:0000313" key="10">
    <source>
        <dbReference type="Proteomes" id="UP001595756"/>
    </source>
</evidence>
<sequence>MNRCRLVTGLAWHDLRHDHKLSLYLIASLVAVIAPLLLLFGLKHGVVSQMQAALLRDPVNLEIRMLGNGNLSPGWLASVAQRPDVGFTVGQTRSLSAVADLIKDRSHFAADVEILPTAAGDPLLPHAAPGPADDEIVLSDKLAAQLQARPGDTLQLRVQRKRQDTREQGGMRVRVAAILDPAFSRRPLMLVSMPLQIALERFFDGYQEPLLGMHAGEPGPAQEIGFARARLYARDMDSVAPLEAWLNAQRIETTSRLHEINNIKAINQVLSLIFSVIALTAVAGCLASLTGAFIANIDRKRKDLAVLRLLGFQKRAIAGFVLTQAWSLTTLAFLCGLIVYALGSLAFDALLGQSQATDGFACRITPTHILTGLGLTWLVALAASLLGALRALRVQPAESLREL</sequence>
<dbReference type="EMBL" id="JBHSDY010000003">
    <property type="protein sequence ID" value="MFC4297659.1"/>
    <property type="molecule type" value="Genomic_DNA"/>
</dbReference>
<evidence type="ECO:0000256" key="4">
    <source>
        <dbReference type="ARBA" id="ARBA00022692"/>
    </source>
</evidence>
<dbReference type="RefSeq" id="WP_376812212.1">
    <property type="nucleotide sequence ID" value="NZ_JBHSDY010000003.1"/>
</dbReference>
<evidence type="ECO:0000256" key="2">
    <source>
        <dbReference type="ARBA" id="ARBA00005236"/>
    </source>
</evidence>
<evidence type="ECO:0000259" key="8">
    <source>
        <dbReference type="Pfam" id="PF02687"/>
    </source>
</evidence>
<evidence type="ECO:0000256" key="7">
    <source>
        <dbReference type="SAM" id="Phobius"/>
    </source>
</evidence>
<evidence type="ECO:0000313" key="9">
    <source>
        <dbReference type="EMBL" id="MFC4297659.1"/>
    </source>
</evidence>
<dbReference type="InterPro" id="IPR003838">
    <property type="entry name" value="ABC3_permease_C"/>
</dbReference>
<dbReference type="InterPro" id="IPR051447">
    <property type="entry name" value="Lipoprotein-release_system"/>
</dbReference>
<name>A0ABV8RY31_9BURK</name>
<keyword evidence="10" id="KW-1185">Reference proteome</keyword>